<sequence>MGDNIIKPATFRLNEDDINRFKEFASQNNLNQQEAFTSLLNTLELSNAKSSLGDRAKSIEVFQTTVNSLVKFYINSLEENTTAEERIREELNDQIDKKDNTISALYEQVQDLKNERDSLKNQITELEDKNKLLSDKNDKLEAEIIDKSKAIEIANRNNNNLQDQVAEYKEYKNINIELEKSLESIKKDNNLLISDKTSLGNVVTKLQGEIDNKDNMINFYKDQVLKLEQVEKDSKAEIKNLQDKYAGEIYKLKEDHKVEIENSLKALEERLMDKSNLELQKKDLEIQKLLNEIDSLKGQIIVKK</sequence>
<dbReference type="EMBL" id="WSRQ01000081">
    <property type="protein sequence ID" value="MVX66953.1"/>
    <property type="molecule type" value="Genomic_DNA"/>
</dbReference>
<protein>
    <submittedName>
        <fullName evidence="2">Uncharacterized protein</fullName>
    </submittedName>
</protein>
<evidence type="ECO:0000256" key="1">
    <source>
        <dbReference type="SAM" id="Coils"/>
    </source>
</evidence>
<organism evidence="2 3">
    <name type="scientific">Clostridium chromiireducens</name>
    <dbReference type="NCBI Taxonomy" id="225345"/>
    <lineage>
        <taxon>Bacteria</taxon>
        <taxon>Bacillati</taxon>
        <taxon>Bacillota</taxon>
        <taxon>Clostridia</taxon>
        <taxon>Eubacteriales</taxon>
        <taxon>Clostridiaceae</taxon>
        <taxon>Clostridium</taxon>
    </lineage>
</organism>
<keyword evidence="1" id="KW-0175">Coiled coil</keyword>
<evidence type="ECO:0000313" key="2">
    <source>
        <dbReference type="EMBL" id="MVX66953.1"/>
    </source>
</evidence>
<reference evidence="2" key="1">
    <citation type="submission" date="2019-12" db="EMBL/GenBank/DDBJ databases">
        <title>Microbes associate with the intestines of laboratory mice.</title>
        <authorList>
            <person name="Navarre W."/>
            <person name="Wong E."/>
        </authorList>
    </citation>
    <scope>NUCLEOTIDE SEQUENCE</scope>
    <source>
        <strain evidence="2">NM79_F5</strain>
    </source>
</reference>
<dbReference type="AlphaFoldDB" id="A0A964W565"/>
<evidence type="ECO:0000313" key="3">
    <source>
        <dbReference type="Proteomes" id="UP000656077"/>
    </source>
</evidence>
<proteinExistence type="predicted"/>
<accession>A0A964W565</accession>
<gene>
    <name evidence="2" type="ORF">GKZ28_25175</name>
</gene>
<feature type="coiled-coil region" evidence="1">
    <location>
        <begin position="224"/>
        <end position="299"/>
    </location>
</feature>
<feature type="coiled-coil region" evidence="1">
    <location>
        <begin position="74"/>
        <end position="188"/>
    </location>
</feature>
<comment type="caution">
    <text evidence="2">The sequence shown here is derived from an EMBL/GenBank/DDBJ whole genome shotgun (WGS) entry which is preliminary data.</text>
</comment>
<name>A0A964W565_9CLOT</name>
<dbReference type="RefSeq" id="WP_160361424.1">
    <property type="nucleotide sequence ID" value="NZ_WSRQ01000081.1"/>
</dbReference>
<dbReference type="Proteomes" id="UP000656077">
    <property type="component" value="Unassembled WGS sequence"/>
</dbReference>